<protein>
    <recommendedName>
        <fullName evidence="1">non-specific serine/threonine protein kinase</fullName>
        <ecNumber evidence="1">2.7.11.1</ecNumber>
    </recommendedName>
</protein>
<proteinExistence type="predicted"/>
<dbReference type="PANTHER" id="PTHR43289">
    <property type="entry name" value="MITOGEN-ACTIVATED PROTEIN KINASE KINASE KINASE 20-RELATED"/>
    <property type="match status" value="1"/>
</dbReference>
<evidence type="ECO:0000256" key="7">
    <source>
        <dbReference type="PROSITE-ProRule" id="PRU10141"/>
    </source>
</evidence>
<evidence type="ECO:0000256" key="3">
    <source>
        <dbReference type="ARBA" id="ARBA00022679"/>
    </source>
</evidence>
<feature type="binding site" evidence="7">
    <location>
        <position position="119"/>
    </location>
    <ligand>
        <name>ATP</name>
        <dbReference type="ChEBI" id="CHEBI:30616"/>
    </ligand>
</feature>
<dbReference type="EMBL" id="CP072931">
    <property type="protein sequence ID" value="QTZ93196.1"/>
    <property type="molecule type" value="Genomic_DNA"/>
</dbReference>
<dbReference type="KEGG" id="sauh:SU9_018365"/>
<evidence type="ECO:0000313" key="10">
    <source>
        <dbReference type="EMBL" id="QTZ93196.1"/>
    </source>
</evidence>
<feature type="domain" description="Protein kinase" evidence="9">
    <location>
        <begin position="90"/>
        <end position="344"/>
    </location>
</feature>
<evidence type="ECO:0000256" key="5">
    <source>
        <dbReference type="ARBA" id="ARBA00022777"/>
    </source>
</evidence>
<dbReference type="Pfam" id="PF00069">
    <property type="entry name" value="Pkinase"/>
    <property type="match status" value="1"/>
</dbReference>
<dbReference type="OrthoDB" id="9762169at2"/>
<sequence length="606" mass="66074">MASSRFWSPLPCRNFRHGRNRPRRDTVISGGDRHVLDCADDGEPGVVTRWRIRPTGASKEDSYGGEAIRTGRRWRRQAVRDEARLIAGRYRLTEQIGRGGMGTVWRVQDEVLGRQVALKRLHVQPHLSDDELATLYERMRREARSAARIVHPNVVVVHDVVDDDGRPCIVMEYVPAVTLGDLLKERQTIAPEEAARIGLGMTAALRAAHAAAVLHRDVKPGNVMLGAEGRVVLTDFGIAMTADASTLTKTGEMVGSIHYMAPERIRGRKPGPASDMWALGATLYRAVEGRPPFRRDTAMEAAYAIAVDPLEPMKQAGALAPLIEALLSKDPDERPSADETEQALRTARSGGPAGSTGATTVPRPVPTADPAAGQDGEAPSRPSGEETVRVDPAPTDHRGRERRPGRKRRVLVSSAVVVTAAATAITGVIYATSDRGTGTPPAGARKNSGGAPHPYTPPPVPKGFHKVSELGAAFPVPDGWTAIKRSGELVTYSDKSRRVSITVKMFEPAGANPMPHFTDMEAQTKRNYPGAYSRVRRESLSFRGQPAVVWEFTIRGRERGYRAIEEGFGRAGGREYDINLTAPEAQWDTYRHLFDTCTDGFMTTGK</sequence>
<dbReference type="GO" id="GO:0005524">
    <property type="term" value="F:ATP binding"/>
    <property type="evidence" value="ECO:0007669"/>
    <property type="project" value="UniProtKB-UniRule"/>
</dbReference>
<evidence type="ECO:0000259" key="9">
    <source>
        <dbReference type="PROSITE" id="PS50011"/>
    </source>
</evidence>
<dbReference type="Gene3D" id="1.10.510.10">
    <property type="entry name" value="Transferase(Phosphotransferase) domain 1"/>
    <property type="match status" value="1"/>
</dbReference>
<keyword evidence="2 10" id="KW-0723">Serine/threonine-protein kinase</keyword>
<name>A0A8B1NPD4_9ACTN</name>
<evidence type="ECO:0000256" key="1">
    <source>
        <dbReference type="ARBA" id="ARBA00012513"/>
    </source>
</evidence>
<feature type="compositionally biased region" description="Basic and acidic residues" evidence="8">
    <location>
        <begin position="383"/>
        <end position="399"/>
    </location>
</feature>
<feature type="region of interest" description="Disordered" evidence="8">
    <location>
        <begin position="432"/>
        <end position="458"/>
    </location>
</feature>
<dbReference type="EC" id="2.7.11.1" evidence="1"/>
<evidence type="ECO:0000256" key="4">
    <source>
        <dbReference type="ARBA" id="ARBA00022741"/>
    </source>
</evidence>
<dbReference type="InterPro" id="IPR008271">
    <property type="entry name" value="Ser/Thr_kinase_AS"/>
</dbReference>
<evidence type="ECO:0000256" key="2">
    <source>
        <dbReference type="ARBA" id="ARBA00022527"/>
    </source>
</evidence>
<dbReference type="GO" id="GO:0004674">
    <property type="term" value="F:protein serine/threonine kinase activity"/>
    <property type="evidence" value="ECO:0007669"/>
    <property type="project" value="UniProtKB-KW"/>
</dbReference>
<evidence type="ECO:0000256" key="8">
    <source>
        <dbReference type="SAM" id="MobiDB-lite"/>
    </source>
</evidence>
<evidence type="ECO:0000313" key="11">
    <source>
        <dbReference type="Proteomes" id="UP000009036"/>
    </source>
</evidence>
<dbReference type="PANTHER" id="PTHR43289:SF6">
    <property type="entry name" value="SERINE_THREONINE-PROTEIN KINASE NEKL-3"/>
    <property type="match status" value="1"/>
</dbReference>
<dbReference type="AlphaFoldDB" id="A0A8B1NPD4"/>
<keyword evidence="11" id="KW-1185">Reference proteome</keyword>
<dbReference type="SMART" id="SM00220">
    <property type="entry name" value="S_TKc"/>
    <property type="match status" value="1"/>
</dbReference>
<gene>
    <name evidence="10" type="ORF">SU9_018365</name>
</gene>
<accession>A0A8B1NPD4</accession>
<dbReference type="SUPFAM" id="SSF56112">
    <property type="entry name" value="Protein kinase-like (PK-like)"/>
    <property type="match status" value="1"/>
</dbReference>
<dbReference type="InterPro" id="IPR017441">
    <property type="entry name" value="Protein_kinase_ATP_BS"/>
</dbReference>
<keyword evidence="4 7" id="KW-0547">Nucleotide-binding</keyword>
<feature type="compositionally biased region" description="Low complexity" evidence="8">
    <location>
        <begin position="346"/>
        <end position="360"/>
    </location>
</feature>
<dbReference type="PROSITE" id="PS50011">
    <property type="entry name" value="PROTEIN_KINASE_DOM"/>
    <property type="match status" value="1"/>
</dbReference>
<reference evidence="10" key="2">
    <citation type="submission" date="2021-04" db="EMBL/GenBank/DDBJ databases">
        <authorList>
            <person name="Wen M.-L."/>
            <person name="Han X.-L."/>
            <person name="Xiong J."/>
        </authorList>
    </citation>
    <scope>NUCLEOTIDE SEQUENCE</scope>
    <source>
        <strain evidence="10">AGR0001</strain>
    </source>
</reference>
<dbReference type="InterPro" id="IPR000719">
    <property type="entry name" value="Prot_kinase_dom"/>
</dbReference>
<reference evidence="10" key="1">
    <citation type="journal article" date="2012" name="J. Bacteriol.">
        <title>Genome Sequence of Streptomyces auratus Strain AGR0001, a Phoslactomycin-Producing Actinomycete.</title>
        <authorList>
            <person name="Han X."/>
            <person name="Li M."/>
            <person name="Ding Z."/>
            <person name="Zhao J."/>
            <person name="Ji K."/>
            <person name="Wen M."/>
            <person name="Lu T."/>
        </authorList>
    </citation>
    <scope>NUCLEOTIDE SEQUENCE</scope>
    <source>
        <strain evidence="10">AGR0001</strain>
    </source>
</reference>
<evidence type="ECO:0000256" key="6">
    <source>
        <dbReference type="ARBA" id="ARBA00022840"/>
    </source>
</evidence>
<feature type="region of interest" description="Disordered" evidence="8">
    <location>
        <begin position="329"/>
        <end position="407"/>
    </location>
</feature>
<dbReference type="Gene3D" id="3.30.200.20">
    <property type="entry name" value="Phosphorylase Kinase, domain 1"/>
    <property type="match status" value="1"/>
</dbReference>
<dbReference type="PROSITE" id="PS00107">
    <property type="entry name" value="PROTEIN_KINASE_ATP"/>
    <property type="match status" value="1"/>
</dbReference>
<keyword evidence="5 10" id="KW-0418">Kinase</keyword>
<dbReference type="PROSITE" id="PS00108">
    <property type="entry name" value="PROTEIN_KINASE_ST"/>
    <property type="match status" value="1"/>
</dbReference>
<organism evidence="10 11">
    <name type="scientific">Streptomyces auratus AGR0001</name>
    <dbReference type="NCBI Taxonomy" id="1160718"/>
    <lineage>
        <taxon>Bacteria</taxon>
        <taxon>Bacillati</taxon>
        <taxon>Actinomycetota</taxon>
        <taxon>Actinomycetes</taxon>
        <taxon>Kitasatosporales</taxon>
        <taxon>Streptomycetaceae</taxon>
        <taxon>Streptomyces</taxon>
    </lineage>
</organism>
<keyword evidence="3" id="KW-0808">Transferase</keyword>
<dbReference type="InterPro" id="IPR011009">
    <property type="entry name" value="Kinase-like_dom_sf"/>
</dbReference>
<dbReference type="CDD" id="cd14014">
    <property type="entry name" value="STKc_PknB_like"/>
    <property type="match status" value="1"/>
</dbReference>
<dbReference type="Proteomes" id="UP000009036">
    <property type="component" value="Chromosome"/>
</dbReference>
<keyword evidence="6 7" id="KW-0067">ATP-binding</keyword>